<proteinExistence type="predicted"/>
<dbReference type="InterPro" id="IPR019734">
    <property type="entry name" value="TPR_rpt"/>
</dbReference>
<dbReference type="InterPro" id="IPR002201">
    <property type="entry name" value="Glyco_trans_9"/>
</dbReference>
<dbReference type="Proteomes" id="UP001604335">
    <property type="component" value="Unassembled WGS sequence"/>
</dbReference>
<evidence type="ECO:0000256" key="2">
    <source>
        <dbReference type="ARBA" id="ARBA00022803"/>
    </source>
</evidence>
<dbReference type="PANTHER" id="PTHR44858:SF1">
    <property type="entry name" value="UDP-N-ACETYLGLUCOSAMINE--PEPTIDE N-ACETYLGLUCOSAMINYLTRANSFERASE SPINDLY-RELATED"/>
    <property type="match status" value="1"/>
</dbReference>
<dbReference type="Pfam" id="PF01075">
    <property type="entry name" value="Glyco_transf_9"/>
    <property type="match status" value="1"/>
</dbReference>
<evidence type="ECO:0000256" key="1">
    <source>
        <dbReference type="ARBA" id="ARBA00022737"/>
    </source>
</evidence>
<evidence type="ECO:0000313" key="4">
    <source>
        <dbReference type="Proteomes" id="UP001604335"/>
    </source>
</evidence>
<name>A0ABW7C9B3_9CYAN</name>
<dbReference type="SUPFAM" id="SSF53756">
    <property type="entry name" value="UDP-Glycosyltransferase/glycogen phosphorylase"/>
    <property type="match status" value="1"/>
</dbReference>
<dbReference type="EMBL" id="JAZAQF010000057">
    <property type="protein sequence ID" value="MFG3817754.1"/>
    <property type="molecule type" value="Genomic_DNA"/>
</dbReference>
<keyword evidence="2" id="KW-0802">TPR repeat</keyword>
<accession>A0ABW7C9B3</accession>
<dbReference type="SMART" id="SM00028">
    <property type="entry name" value="TPR"/>
    <property type="match status" value="2"/>
</dbReference>
<dbReference type="Gene3D" id="1.25.40.10">
    <property type="entry name" value="Tetratricopeptide repeat domain"/>
    <property type="match status" value="2"/>
</dbReference>
<dbReference type="Gene3D" id="3.40.50.2000">
    <property type="entry name" value="Glycogen Phosphorylase B"/>
    <property type="match status" value="1"/>
</dbReference>
<dbReference type="InterPro" id="IPR011990">
    <property type="entry name" value="TPR-like_helical_dom_sf"/>
</dbReference>
<dbReference type="PANTHER" id="PTHR44858">
    <property type="entry name" value="TETRATRICOPEPTIDE REPEAT PROTEIN 6"/>
    <property type="match status" value="1"/>
</dbReference>
<dbReference type="SUPFAM" id="SSF48452">
    <property type="entry name" value="TPR-like"/>
    <property type="match status" value="1"/>
</dbReference>
<sequence length="530" mass="58900">MKGSFQDQAIALAQQANQALAAADWSIALAGYRAALRLDPAIPGVYINLAAALKGLGKMAAARQACAQALRLNPHSAIGVRNWLALLDWADQTQAIQACHHLLDQIPESAALYVAAAHRLNNRDQFPELMDWVRSRPLPDTWRNLPSFDRAAIGYWQGLKHYFDGDLATAETWLQQAIADEVTYQPPHIQLSLILAEQRRLTGALAVLDAACARWPNHGTLRHNRALCLLTLGRWAEGFLENEWQWRSGQMTKQDLPGQEWDGTPIPDRTILIWADQGFGDSLQWARYLQWVADRCQTVILLCPKALVRVMRSAPGAGYVTDGVCETLHFNTHLPLSSLPRLTQTTVDRVPAPIPYLFPTATEAIAPLPLPKPDQRRVGIVWASGFRSGDRLEAVHRQKSSSLPELAAALNLPGVQLYSLQVDRSDADVAHLAQFGILDLAPQIKDFADTAAYLAQLDLLITVDTAICHLAGAMGKPVWTLLCFAADWRWLLDRPDTPWYPTMRLFRQTEPGDWSEPLQQVRSALLAGQF</sequence>
<evidence type="ECO:0000313" key="3">
    <source>
        <dbReference type="EMBL" id="MFG3817754.1"/>
    </source>
</evidence>
<protein>
    <submittedName>
        <fullName evidence="3">Glycosyltransferase family 9 protein</fullName>
    </submittedName>
</protein>
<dbReference type="InterPro" id="IPR050498">
    <property type="entry name" value="Ycf3"/>
</dbReference>
<keyword evidence="1" id="KW-0677">Repeat</keyword>
<organism evidence="3 4">
    <name type="scientific">Limnothrix redekei LRLZ20PSL1</name>
    <dbReference type="NCBI Taxonomy" id="3112953"/>
    <lineage>
        <taxon>Bacteria</taxon>
        <taxon>Bacillati</taxon>
        <taxon>Cyanobacteriota</taxon>
        <taxon>Cyanophyceae</taxon>
        <taxon>Pseudanabaenales</taxon>
        <taxon>Pseudanabaenaceae</taxon>
        <taxon>Limnothrix</taxon>
    </lineage>
</organism>
<keyword evidence="4" id="KW-1185">Reference proteome</keyword>
<reference evidence="4" key="1">
    <citation type="journal article" date="2024" name="Algal Res.">
        <title>Biochemical, toxicological and genomic investigation of a high-biomass producing Limnothrix strain isolated from Italian shallow drinking water reservoir.</title>
        <authorList>
            <person name="Simonazzi M."/>
            <person name="Shishido T.K."/>
            <person name="Delbaje E."/>
            <person name="Wahlsten M."/>
            <person name="Fewer D.P."/>
            <person name="Sivonen K."/>
            <person name="Pezzolesi L."/>
            <person name="Pistocchi R."/>
        </authorList>
    </citation>
    <scope>NUCLEOTIDE SEQUENCE [LARGE SCALE GENOMIC DNA]</scope>
    <source>
        <strain evidence="4">LRLZ20PSL1</strain>
    </source>
</reference>
<comment type="caution">
    <text evidence="3">The sequence shown here is derived from an EMBL/GenBank/DDBJ whole genome shotgun (WGS) entry which is preliminary data.</text>
</comment>
<dbReference type="RefSeq" id="WP_393012298.1">
    <property type="nucleotide sequence ID" value="NZ_JAZAQF010000057.1"/>
</dbReference>
<gene>
    <name evidence="3" type="ORF">VPK24_08910</name>
</gene>